<evidence type="ECO:0000313" key="2">
    <source>
        <dbReference type="Proteomes" id="UP000321832"/>
    </source>
</evidence>
<accession>A0A5C6U275</accession>
<sequence length="58" mass="6266">MRAADGRCAGLVLVVSHPFLGHLKARLRPASRQRVLRCVAHDYTALSDAELAQRLAAG</sequence>
<name>A0A5C6U275_9BURK</name>
<organism evidence="1 2">
    <name type="scientific">Piscinibacter aquaticus</name>
    <dbReference type="NCBI Taxonomy" id="392597"/>
    <lineage>
        <taxon>Bacteria</taxon>
        <taxon>Pseudomonadati</taxon>
        <taxon>Pseudomonadota</taxon>
        <taxon>Betaproteobacteria</taxon>
        <taxon>Burkholderiales</taxon>
        <taxon>Sphaerotilaceae</taxon>
        <taxon>Piscinibacter</taxon>
    </lineage>
</organism>
<keyword evidence="2" id="KW-1185">Reference proteome</keyword>
<protein>
    <submittedName>
        <fullName evidence="1">Host attachment protein</fullName>
    </submittedName>
</protein>
<dbReference type="AlphaFoldDB" id="A0A5C6U275"/>
<dbReference type="Proteomes" id="UP000321832">
    <property type="component" value="Unassembled WGS sequence"/>
</dbReference>
<comment type="caution">
    <text evidence="1">The sequence shown here is derived from an EMBL/GenBank/DDBJ whole genome shotgun (WGS) entry which is preliminary data.</text>
</comment>
<gene>
    <name evidence="1" type="ORF">FSC37_15285</name>
</gene>
<dbReference type="Pfam" id="PF10116">
    <property type="entry name" value="Host_attach"/>
    <property type="match status" value="1"/>
</dbReference>
<reference evidence="1 2" key="1">
    <citation type="submission" date="2019-08" db="EMBL/GenBank/DDBJ databases">
        <authorList>
            <person name="Khan S.A."/>
            <person name="Jeon C.O."/>
            <person name="Jeong S.E."/>
        </authorList>
    </citation>
    <scope>NUCLEOTIDE SEQUENCE [LARGE SCALE GENOMIC DNA]</scope>
    <source>
        <strain evidence="2">IMCC1728</strain>
    </source>
</reference>
<proteinExistence type="predicted"/>
<dbReference type="EMBL" id="VOPW01000001">
    <property type="protein sequence ID" value="TXC66680.1"/>
    <property type="molecule type" value="Genomic_DNA"/>
</dbReference>
<evidence type="ECO:0000313" key="1">
    <source>
        <dbReference type="EMBL" id="TXC66680.1"/>
    </source>
</evidence>
<dbReference type="InterPro" id="IPR019291">
    <property type="entry name" value="Host_attachment_protein"/>
</dbReference>